<dbReference type="Proteomes" id="UP000002592">
    <property type="component" value="Chromosome"/>
</dbReference>
<dbReference type="eggNOG" id="ENOG5033Z3Z">
    <property type="taxonomic scope" value="Bacteria"/>
</dbReference>
<accession>A2C4C9</accession>
<dbReference type="HOGENOM" id="CLU_120948_0_0_3"/>
<dbReference type="KEGG" id="pme:NATL1_17831"/>
<dbReference type="AlphaFoldDB" id="A2C4C9"/>
<evidence type="ECO:0000313" key="2">
    <source>
        <dbReference type="EMBL" id="ABM76339.1"/>
    </source>
</evidence>
<feature type="transmembrane region" description="Helical" evidence="1">
    <location>
        <begin position="80"/>
        <end position="96"/>
    </location>
</feature>
<reference evidence="3" key="1">
    <citation type="journal article" date="2007" name="PLoS Genet.">
        <title>Patterns and implications of gene gain and loss in the evolution of Prochlorococcus.</title>
        <authorList>
            <person name="Kettler G.C."/>
            <person name="Martiny A.C."/>
            <person name="Huang K."/>
            <person name="Zucker J."/>
            <person name="Coleman M.L."/>
            <person name="Rodrigue S."/>
            <person name="Chen F."/>
            <person name="Lapidus A."/>
            <person name="Ferriera S."/>
            <person name="Johnson J."/>
            <person name="Steglich C."/>
            <person name="Church G.M."/>
            <person name="Richardson P."/>
            <person name="Chisholm S.W."/>
        </authorList>
    </citation>
    <scope>NUCLEOTIDE SEQUENCE [LARGE SCALE GENOMIC DNA]</scope>
    <source>
        <strain evidence="3">NATL1A</strain>
    </source>
</reference>
<proteinExistence type="predicted"/>
<dbReference type="RefSeq" id="WP_011824332.1">
    <property type="nucleotide sequence ID" value="NC_008819.1"/>
</dbReference>
<feature type="transmembrane region" description="Helical" evidence="1">
    <location>
        <begin position="116"/>
        <end position="136"/>
    </location>
</feature>
<organism evidence="2 3">
    <name type="scientific">Prochlorococcus marinus (strain NATL1A)</name>
    <dbReference type="NCBI Taxonomy" id="167555"/>
    <lineage>
        <taxon>Bacteria</taxon>
        <taxon>Bacillati</taxon>
        <taxon>Cyanobacteriota</taxon>
        <taxon>Cyanophyceae</taxon>
        <taxon>Synechococcales</taxon>
        <taxon>Prochlorococcaceae</taxon>
        <taxon>Prochlorococcus</taxon>
    </lineage>
</organism>
<name>A2C4C9_PROM1</name>
<evidence type="ECO:0000256" key="1">
    <source>
        <dbReference type="SAM" id="Phobius"/>
    </source>
</evidence>
<keyword evidence="1" id="KW-1133">Transmembrane helix</keyword>
<sequence length="188" mass="21235">MSTFVITLKEKKPAKELLLKLREAQTPILNCDLVEPLDNRTDNEDSNLDISKEVFAKQSNFNDIKLLNPALARKDRQRTLATWLIPFGFIAGLSFSQMTDLKTFANMGFPNPLEKLLGGLVGMISGALGSFFSAGGTNQETLDDLRVIRKKSEEGYWLLILELPIEIEPPWEILKETDTLKIINIRKQ</sequence>
<protein>
    <submittedName>
        <fullName evidence="2">Uncharacterized protein</fullName>
    </submittedName>
</protein>
<gene>
    <name evidence="2" type="ordered locus">NATL1_17831</name>
</gene>
<keyword evidence="1" id="KW-0812">Transmembrane</keyword>
<dbReference type="EMBL" id="CP000553">
    <property type="protein sequence ID" value="ABM76339.1"/>
    <property type="molecule type" value="Genomic_DNA"/>
</dbReference>
<evidence type="ECO:0000313" key="3">
    <source>
        <dbReference type="Proteomes" id="UP000002592"/>
    </source>
</evidence>
<keyword evidence="1" id="KW-0472">Membrane</keyword>